<dbReference type="InterPro" id="IPR018239">
    <property type="entry name" value="DNA_ligase_AS"/>
</dbReference>
<dbReference type="CDD" id="cd17748">
    <property type="entry name" value="BRCT_DNA_ligase_like"/>
    <property type="match status" value="1"/>
</dbReference>
<gene>
    <name evidence="14 17" type="primary">ligA</name>
    <name evidence="17" type="ORF">Spb1_36070</name>
</gene>
<dbReference type="RefSeq" id="WP_145302872.1">
    <property type="nucleotide sequence ID" value="NZ_CP036299.1"/>
</dbReference>
<evidence type="ECO:0000256" key="6">
    <source>
        <dbReference type="ARBA" id="ARBA00022723"/>
    </source>
</evidence>
<evidence type="ECO:0000313" key="17">
    <source>
        <dbReference type="EMBL" id="QDV31662.1"/>
    </source>
</evidence>
<evidence type="ECO:0000256" key="14">
    <source>
        <dbReference type="HAMAP-Rule" id="MF_01588"/>
    </source>
</evidence>
<keyword evidence="8 14" id="KW-0862">Zinc</keyword>
<dbReference type="Gene3D" id="6.20.10.30">
    <property type="match status" value="1"/>
</dbReference>
<feature type="domain" description="BRCT" evidence="16">
    <location>
        <begin position="628"/>
        <end position="707"/>
    </location>
</feature>
<dbReference type="InterPro" id="IPR010994">
    <property type="entry name" value="RuvA_2-like"/>
</dbReference>
<dbReference type="Proteomes" id="UP000315349">
    <property type="component" value="Chromosome"/>
</dbReference>
<dbReference type="GO" id="GO:0005829">
    <property type="term" value="C:cytosol"/>
    <property type="evidence" value="ECO:0007669"/>
    <property type="project" value="TreeGrafter"/>
</dbReference>
<feature type="active site" description="N6-AMP-lysine intermediate" evidence="14">
    <location>
        <position position="136"/>
    </location>
</feature>
<dbReference type="Gene3D" id="1.10.287.610">
    <property type="entry name" value="Helix hairpin bin"/>
    <property type="match status" value="1"/>
</dbReference>
<evidence type="ECO:0000256" key="15">
    <source>
        <dbReference type="RuleBase" id="RU000618"/>
    </source>
</evidence>
<keyword evidence="7 14" id="KW-0227">DNA damage</keyword>
<dbReference type="InterPro" id="IPR036420">
    <property type="entry name" value="BRCT_dom_sf"/>
</dbReference>
<evidence type="ECO:0000256" key="1">
    <source>
        <dbReference type="ARBA" id="ARBA00004067"/>
    </source>
</evidence>
<keyword evidence="14" id="KW-0464">Manganese</keyword>
<keyword evidence="5 14" id="KW-0235">DNA replication</keyword>
<evidence type="ECO:0000256" key="11">
    <source>
        <dbReference type="ARBA" id="ARBA00023204"/>
    </source>
</evidence>
<dbReference type="Gene3D" id="3.40.50.10190">
    <property type="entry name" value="BRCT domain"/>
    <property type="match status" value="1"/>
</dbReference>
<dbReference type="HAMAP" id="MF_01588">
    <property type="entry name" value="DNA_ligase_A"/>
    <property type="match status" value="1"/>
</dbReference>
<evidence type="ECO:0000313" key="18">
    <source>
        <dbReference type="Proteomes" id="UP000315349"/>
    </source>
</evidence>
<dbReference type="FunFam" id="1.10.150.20:FF:000006">
    <property type="entry name" value="DNA ligase"/>
    <property type="match status" value="1"/>
</dbReference>
<dbReference type="FunFam" id="2.40.50.140:FF:000012">
    <property type="entry name" value="DNA ligase"/>
    <property type="match status" value="1"/>
</dbReference>
<keyword evidence="10 14" id="KW-0520">NAD</keyword>
<dbReference type="EMBL" id="CP036299">
    <property type="protein sequence ID" value="QDV31662.1"/>
    <property type="molecule type" value="Genomic_DNA"/>
</dbReference>
<dbReference type="InterPro" id="IPR033136">
    <property type="entry name" value="DNA_ligase_CS"/>
</dbReference>
<evidence type="ECO:0000256" key="10">
    <source>
        <dbReference type="ARBA" id="ARBA00023027"/>
    </source>
</evidence>
<dbReference type="GO" id="GO:0046872">
    <property type="term" value="F:metal ion binding"/>
    <property type="evidence" value="ECO:0007669"/>
    <property type="project" value="UniProtKB-KW"/>
</dbReference>
<dbReference type="InterPro" id="IPR013840">
    <property type="entry name" value="DNAligase_N"/>
</dbReference>
<evidence type="ECO:0000256" key="8">
    <source>
        <dbReference type="ARBA" id="ARBA00022833"/>
    </source>
</evidence>
<evidence type="ECO:0000259" key="16">
    <source>
        <dbReference type="PROSITE" id="PS50172"/>
    </source>
</evidence>
<proteinExistence type="inferred from homology"/>
<dbReference type="InterPro" id="IPR003583">
    <property type="entry name" value="Hlx-hairpin-Hlx_DNA-bd_motif"/>
</dbReference>
<dbReference type="GO" id="GO:0006260">
    <property type="term" value="P:DNA replication"/>
    <property type="evidence" value="ECO:0007669"/>
    <property type="project" value="UniProtKB-KW"/>
</dbReference>
<dbReference type="EC" id="6.5.1.2" evidence="2 14"/>
<dbReference type="PROSITE" id="PS50172">
    <property type="entry name" value="BRCT"/>
    <property type="match status" value="1"/>
</dbReference>
<dbReference type="InterPro" id="IPR001679">
    <property type="entry name" value="DNA_ligase"/>
</dbReference>
<feature type="binding site" evidence="14">
    <location>
        <begin position="99"/>
        <end position="100"/>
    </location>
    <ligand>
        <name>NAD(+)</name>
        <dbReference type="ChEBI" id="CHEBI:57540"/>
    </ligand>
</feature>
<feature type="binding site" evidence="14">
    <location>
        <position position="464"/>
    </location>
    <ligand>
        <name>Zn(2+)</name>
        <dbReference type="ChEBI" id="CHEBI:29105"/>
    </ligand>
</feature>
<evidence type="ECO:0000256" key="5">
    <source>
        <dbReference type="ARBA" id="ARBA00022705"/>
    </source>
</evidence>
<evidence type="ECO:0000256" key="4">
    <source>
        <dbReference type="ARBA" id="ARBA00022598"/>
    </source>
</evidence>
<dbReference type="InterPro" id="IPR012340">
    <property type="entry name" value="NA-bd_OB-fold"/>
</dbReference>
<keyword evidence="9 14" id="KW-0460">Magnesium</keyword>
<evidence type="ECO:0000256" key="7">
    <source>
        <dbReference type="ARBA" id="ARBA00022763"/>
    </source>
</evidence>
<dbReference type="NCBIfam" id="NF005932">
    <property type="entry name" value="PRK07956.1"/>
    <property type="match status" value="1"/>
</dbReference>
<dbReference type="PROSITE" id="PS01056">
    <property type="entry name" value="DNA_LIGASE_N2"/>
    <property type="match status" value="1"/>
</dbReference>
<dbReference type="SUPFAM" id="SSF50249">
    <property type="entry name" value="Nucleic acid-binding proteins"/>
    <property type="match status" value="1"/>
</dbReference>
<dbReference type="SUPFAM" id="SSF52113">
    <property type="entry name" value="BRCT domain"/>
    <property type="match status" value="1"/>
</dbReference>
<dbReference type="InterPro" id="IPR041663">
    <property type="entry name" value="DisA/LigA_HHH"/>
</dbReference>
<feature type="binding site" evidence="14">
    <location>
        <position position="204"/>
    </location>
    <ligand>
        <name>NAD(+)</name>
        <dbReference type="ChEBI" id="CHEBI:57540"/>
    </ligand>
</feature>
<dbReference type="Pfam" id="PF01653">
    <property type="entry name" value="DNA_ligase_aden"/>
    <property type="match status" value="1"/>
</dbReference>
<evidence type="ECO:0000256" key="13">
    <source>
        <dbReference type="ARBA" id="ARBA00060881"/>
    </source>
</evidence>
<dbReference type="SUPFAM" id="SSF47781">
    <property type="entry name" value="RuvA domain 2-like"/>
    <property type="match status" value="1"/>
</dbReference>
<feature type="binding site" evidence="14">
    <location>
        <position position="134"/>
    </location>
    <ligand>
        <name>NAD(+)</name>
        <dbReference type="ChEBI" id="CHEBI:57540"/>
    </ligand>
</feature>
<keyword evidence="6 14" id="KW-0479">Metal-binding</keyword>
<dbReference type="Gene3D" id="2.40.50.140">
    <property type="entry name" value="Nucleic acid-binding proteins"/>
    <property type="match status" value="1"/>
</dbReference>
<dbReference type="InterPro" id="IPR004149">
    <property type="entry name" value="Znf_DNAligase_C4"/>
</dbReference>
<dbReference type="Pfam" id="PF00533">
    <property type="entry name" value="BRCT"/>
    <property type="match status" value="1"/>
</dbReference>
<dbReference type="InterPro" id="IPR004150">
    <property type="entry name" value="NAD_DNA_ligase_OB"/>
</dbReference>
<feature type="binding site" evidence="14">
    <location>
        <position position="459"/>
    </location>
    <ligand>
        <name>Zn(2+)</name>
        <dbReference type="ChEBI" id="CHEBI:29105"/>
    </ligand>
</feature>
<dbReference type="InterPro" id="IPR001357">
    <property type="entry name" value="BRCT_dom"/>
</dbReference>
<dbReference type="Pfam" id="PF14520">
    <property type="entry name" value="HHH_5"/>
    <property type="match status" value="1"/>
</dbReference>
<dbReference type="GO" id="GO:0003677">
    <property type="term" value="F:DNA binding"/>
    <property type="evidence" value="ECO:0007669"/>
    <property type="project" value="InterPro"/>
</dbReference>
<dbReference type="Gene3D" id="1.10.150.20">
    <property type="entry name" value="5' to 3' exonuclease, C-terminal subdomain"/>
    <property type="match status" value="2"/>
</dbReference>
<comment type="catalytic activity">
    <reaction evidence="12 14 15">
        <text>NAD(+) + (deoxyribonucleotide)n-3'-hydroxyl + 5'-phospho-(deoxyribonucleotide)m = (deoxyribonucleotide)n+m + AMP + beta-nicotinamide D-nucleotide.</text>
        <dbReference type="EC" id="6.5.1.2"/>
    </reaction>
</comment>
<comment type="function">
    <text evidence="1 14">DNA ligase that catalyzes the formation of phosphodiester linkages between 5'-phosphoryl and 3'-hydroxyl groups in double-stranded DNA using NAD as a coenzyme and as the energy source for the reaction. It is essential for DNA replication and repair of damaged DNA.</text>
</comment>
<dbReference type="Pfam" id="PF03119">
    <property type="entry name" value="DNA_ligase_ZBD"/>
    <property type="match status" value="1"/>
</dbReference>
<feature type="binding site" evidence="14">
    <location>
        <position position="444"/>
    </location>
    <ligand>
        <name>Zn(2+)</name>
        <dbReference type="ChEBI" id="CHEBI:29105"/>
    </ligand>
</feature>
<dbReference type="SMART" id="SM00278">
    <property type="entry name" value="HhH1"/>
    <property type="match status" value="3"/>
</dbReference>
<feature type="binding site" evidence="14">
    <location>
        <position position="441"/>
    </location>
    <ligand>
        <name>Zn(2+)</name>
        <dbReference type="ChEBI" id="CHEBI:29105"/>
    </ligand>
</feature>
<feature type="binding site" evidence="14">
    <location>
        <position position="323"/>
    </location>
    <ligand>
        <name>NAD(+)</name>
        <dbReference type="ChEBI" id="CHEBI:57540"/>
    </ligand>
</feature>
<name>A0A518GSU6_9PLAN</name>
<keyword evidence="18" id="KW-1185">Reference proteome</keyword>
<reference evidence="17 18" key="1">
    <citation type="submission" date="2019-02" db="EMBL/GenBank/DDBJ databases">
        <title>Deep-cultivation of Planctomycetes and their phenomic and genomic characterization uncovers novel biology.</title>
        <authorList>
            <person name="Wiegand S."/>
            <person name="Jogler M."/>
            <person name="Boedeker C."/>
            <person name="Pinto D."/>
            <person name="Vollmers J."/>
            <person name="Rivas-Marin E."/>
            <person name="Kohn T."/>
            <person name="Peeters S.H."/>
            <person name="Heuer A."/>
            <person name="Rast P."/>
            <person name="Oberbeckmann S."/>
            <person name="Bunk B."/>
            <person name="Jeske O."/>
            <person name="Meyerdierks A."/>
            <person name="Storesund J.E."/>
            <person name="Kallscheuer N."/>
            <person name="Luecker S."/>
            <person name="Lage O.M."/>
            <person name="Pohl T."/>
            <person name="Merkel B.J."/>
            <person name="Hornburger P."/>
            <person name="Mueller R.-W."/>
            <person name="Bruemmer F."/>
            <person name="Labrenz M."/>
            <person name="Spormann A.M."/>
            <person name="Op den Camp H."/>
            <person name="Overmann J."/>
            <person name="Amann R."/>
            <person name="Jetten M.S.M."/>
            <person name="Mascher T."/>
            <person name="Medema M.H."/>
            <person name="Devos D.P."/>
            <person name="Kaster A.-K."/>
            <person name="Ovreas L."/>
            <person name="Rohde M."/>
            <person name="Galperin M.Y."/>
            <person name="Jogler C."/>
        </authorList>
    </citation>
    <scope>NUCLEOTIDE SEQUENCE [LARGE SCALE GENOMIC DNA]</scope>
    <source>
        <strain evidence="17 18">Spb1</strain>
    </source>
</reference>
<dbReference type="KEGG" id="peh:Spb1_36070"/>
<dbReference type="AlphaFoldDB" id="A0A518GSU6"/>
<evidence type="ECO:0000256" key="3">
    <source>
        <dbReference type="ARBA" id="ARBA00013308"/>
    </source>
</evidence>
<dbReference type="PROSITE" id="PS01055">
    <property type="entry name" value="DNA_LIGASE_N1"/>
    <property type="match status" value="1"/>
</dbReference>
<dbReference type="NCBIfam" id="TIGR00575">
    <property type="entry name" value="dnlj"/>
    <property type="match status" value="1"/>
</dbReference>
<organism evidence="17 18">
    <name type="scientific">Planctopirus ephydatiae</name>
    <dbReference type="NCBI Taxonomy" id="2528019"/>
    <lineage>
        <taxon>Bacteria</taxon>
        <taxon>Pseudomonadati</taxon>
        <taxon>Planctomycetota</taxon>
        <taxon>Planctomycetia</taxon>
        <taxon>Planctomycetales</taxon>
        <taxon>Planctomycetaceae</taxon>
        <taxon>Planctopirus</taxon>
    </lineage>
</organism>
<feature type="binding site" evidence="14">
    <location>
        <begin position="50"/>
        <end position="54"/>
    </location>
    <ligand>
        <name>NAD(+)</name>
        <dbReference type="ChEBI" id="CHEBI:57540"/>
    </ligand>
</feature>
<dbReference type="Gene3D" id="3.30.470.30">
    <property type="entry name" value="DNA ligase/mRNA capping enzyme"/>
    <property type="match status" value="1"/>
</dbReference>
<keyword evidence="11 14" id="KW-0234">DNA repair</keyword>
<feature type="binding site" evidence="14">
    <location>
        <position position="157"/>
    </location>
    <ligand>
        <name>NAD(+)</name>
        <dbReference type="ChEBI" id="CHEBI:57540"/>
    </ligand>
</feature>
<dbReference type="InterPro" id="IPR013839">
    <property type="entry name" value="DNAligase_adenylation"/>
</dbReference>
<evidence type="ECO:0000256" key="9">
    <source>
        <dbReference type="ARBA" id="ARBA00022842"/>
    </source>
</evidence>
<dbReference type="FunFam" id="1.10.150.20:FF:000007">
    <property type="entry name" value="DNA ligase"/>
    <property type="match status" value="1"/>
</dbReference>
<dbReference type="Pfam" id="PF03120">
    <property type="entry name" value="OB_DNA_ligase"/>
    <property type="match status" value="1"/>
</dbReference>
<protein>
    <recommendedName>
        <fullName evidence="3 14">DNA ligase</fullName>
        <ecNumber evidence="2 14">6.5.1.2</ecNumber>
    </recommendedName>
    <alternativeName>
        <fullName evidence="14">Polydeoxyribonucleotide synthase [NAD(+)]</fullName>
    </alternativeName>
</protein>
<dbReference type="SMART" id="SM00532">
    <property type="entry name" value="LIGANc"/>
    <property type="match status" value="1"/>
</dbReference>
<comment type="similarity">
    <text evidence="13 14">Belongs to the NAD-dependent DNA ligase family. LigA subfamily.</text>
</comment>
<keyword evidence="4 14" id="KW-0436">Ligase</keyword>
<dbReference type="CDD" id="cd00114">
    <property type="entry name" value="LIGANc"/>
    <property type="match status" value="1"/>
</dbReference>
<dbReference type="PANTHER" id="PTHR23389">
    <property type="entry name" value="CHROMOSOME TRANSMISSION FIDELITY FACTOR 18"/>
    <property type="match status" value="1"/>
</dbReference>
<dbReference type="SMART" id="SM00292">
    <property type="entry name" value="BRCT"/>
    <property type="match status" value="1"/>
</dbReference>
<dbReference type="SUPFAM" id="SSF56091">
    <property type="entry name" value="DNA ligase/mRNA capping enzyme, catalytic domain"/>
    <property type="match status" value="1"/>
</dbReference>
<dbReference type="OrthoDB" id="9759736at2"/>
<dbReference type="Pfam" id="PF12826">
    <property type="entry name" value="HHH_2"/>
    <property type="match status" value="1"/>
</dbReference>
<dbReference type="GO" id="GO:0006281">
    <property type="term" value="P:DNA repair"/>
    <property type="evidence" value="ECO:0007669"/>
    <property type="project" value="UniProtKB-KW"/>
</dbReference>
<evidence type="ECO:0000256" key="2">
    <source>
        <dbReference type="ARBA" id="ARBA00012722"/>
    </source>
</evidence>
<feature type="binding site" evidence="14">
    <location>
        <position position="347"/>
    </location>
    <ligand>
        <name>NAD(+)</name>
        <dbReference type="ChEBI" id="CHEBI:57540"/>
    </ligand>
</feature>
<dbReference type="PANTHER" id="PTHR23389:SF9">
    <property type="entry name" value="DNA LIGASE"/>
    <property type="match status" value="1"/>
</dbReference>
<accession>A0A518GSU6</accession>
<evidence type="ECO:0000256" key="12">
    <source>
        <dbReference type="ARBA" id="ARBA00034005"/>
    </source>
</evidence>
<dbReference type="PIRSF" id="PIRSF001604">
    <property type="entry name" value="LigA"/>
    <property type="match status" value="1"/>
</dbReference>
<dbReference type="GO" id="GO:0003911">
    <property type="term" value="F:DNA ligase (NAD+) activity"/>
    <property type="evidence" value="ECO:0007669"/>
    <property type="project" value="UniProtKB-UniRule"/>
</dbReference>
<sequence>MWDSMSIAELLARPLPTSAEQARHLLDKLRSEIRRHDRLYYVLAQNEISDLEYDRLMARLLEVETAFPELVTADSPSQKVGGEPIEGFVQVAHSVPMLSIDNVYDESGLLEFGQKVSRRANEVGWKDPMEWLAEFKVDGVALSLIYEDGKLIRAVTRGDGRVGDDVTHNARTIKGVPLFLEDGSSKKSLFAESNIPRLLEVRGEAYIGNQDFAKVRAHQLERGEEPFKNSRNATAGSLKLLDPRLCAQRQLRFFAHSLGAIDEQEATRFKTHADYLELFHQVGLPTVPMTACHASFEAAVAAAPAMMEALSTLDFEVDGLVFKVNNLALRAELGMTSKSPRWIVAYKWERYEAATEVLNITVQVGKTGVLTPVADLEPVEIAGTTVSRSSLHNRDEIERLGLCVGDTVIVEKAGKIIPHIVRVEEHLRPTNTAPYRFPETCPECSTIVEQDEGGVYIRCPNINCPARFRESLRYFASRQAMDIEGLGTKLVEQLVSSRLVQSISDLYRLVDKRAELLELERLGEKSVDSLLAGLEASRQQPLWRLLTALNIRHVGQRTAQILATRFGSMDRLRAQSIEELSATPEVGEVIAESVHHFFHSEYGSELIEELKHLGLNLGTESEQQQIAATDGALSGKTFVVTGTLPSMGREEIEELIRLHGGHAASSVSKKTSFVVAGENAGSKLAKAQSLGVPVIDEAEFMKLVGKA</sequence>
<comment type="cofactor">
    <cofactor evidence="14">
        <name>Mg(2+)</name>
        <dbReference type="ChEBI" id="CHEBI:18420"/>
    </cofactor>
    <cofactor evidence="14">
        <name>Mn(2+)</name>
        <dbReference type="ChEBI" id="CHEBI:29035"/>
    </cofactor>
</comment>